<accession>A0A4Z2ET17</accession>
<protein>
    <submittedName>
        <fullName evidence="2">Uncharacterized protein</fullName>
    </submittedName>
</protein>
<dbReference type="AlphaFoldDB" id="A0A4Z2ET17"/>
<evidence type="ECO:0000313" key="3">
    <source>
        <dbReference type="Proteomes" id="UP000314294"/>
    </source>
</evidence>
<gene>
    <name evidence="2" type="ORF">EYF80_058062</name>
</gene>
<feature type="region of interest" description="Disordered" evidence="1">
    <location>
        <begin position="25"/>
        <end position="123"/>
    </location>
</feature>
<dbReference type="Proteomes" id="UP000314294">
    <property type="component" value="Unassembled WGS sequence"/>
</dbReference>
<evidence type="ECO:0000256" key="1">
    <source>
        <dbReference type="SAM" id="MobiDB-lite"/>
    </source>
</evidence>
<dbReference type="EMBL" id="SRLO01003159">
    <property type="protein sequence ID" value="TNN31780.1"/>
    <property type="molecule type" value="Genomic_DNA"/>
</dbReference>
<comment type="caution">
    <text evidence="2">The sequence shown here is derived from an EMBL/GenBank/DDBJ whole genome shotgun (WGS) entry which is preliminary data.</text>
</comment>
<keyword evidence="3" id="KW-1185">Reference proteome</keyword>
<reference evidence="2 3" key="1">
    <citation type="submission" date="2019-03" db="EMBL/GenBank/DDBJ databases">
        <title>First draft genome of Liparis tanakae, snailfish: a comprehensive survey of snailfish specific genes.</title>
        <authorList>
            <person name="Kim W."/>
            <person name="Song I."/>
            <person name="Jeong J.-H."/>
            <person name="Kim D."/>
            <person name="Kim S."/>
            <person name="Ryu S."/>
            <person name="Song J.Y."/>
            <person name="Lee S.K."/>
        </authorList>
    </citation>
    <scope>NUCLEOTIDE SEQUENCE [LARGE SCALE GENOMIC DNA]</scope>
    <source>
        <tissue evidence="2">Muscle</tissue>
    </source>
</reference>
<proteinExistence type="predicted"/>
<name>A0A4Z2ET17_9TELE</name>
<evidence type="ECO:0000313" key="2">
    <source>
        <dbReference type="EMBL" id="TNN31780.1"/>
    </source>
</evidence>
<organism evidence="2 3">
    <name type="scientific">Liparis tanakae</name>
    <name type="common">Tanaka's snailfish</name>
    <dbReference type="NCBI Taxonomy" id="230148"/>
    <lineage>
        <taxon>Eukaryota</taxon>
        <taxon>Metazoa</taxon>
        <taxon>Chordata</taxon>
        <taxon>Craniata</taxon>
        <taxon>Vertebrata</taxon>
        <taxon>Euteleostomi</taxon>
        <taxon>Actinopterygii</taxon>
        <taxon>Neopterygii</taxon>
        <taxon>Teleostei</taxon>
        <taxon>Neoteleostei</taxon>
        <taxon>Acanthomorphata</taxon>
        <taxon>Eupercaria</taxon>
        <taxon>Perciformes</taxon>
        <taxon>Cottioidei</taxon>
        <taxon>Cottales</taxon>
        <taxon>Liparidae</taxon>
        <taxon>Liparis</taxon>
    </lineage>
</organism>
<sequence length="123" mass="12936">MMHMQVPASENMHSSNVSVLGYLSRADRSGSSGSSGRLQGDALQRSITSESAGDQRRVGACSRVGRGALTRASRRGRCEVSSSSPRGNPPGPSGSGVFRARGDNNYRTAEPYGDRTMSVCGAR</sequence>